<keyword evidence="2" id="KW-0808">Transferase</keyword>
<gene>
    <name evidence="2" type="ORF">LEL_05699</name>
</gene>
<dbReference type="OrthoDB" id="4072826at2759"/>
<sequence length="236" mass="26605">MEPPVTEKNFVTVQSTLPSLPYPLVSDRRHIKSGRLLIREHRASDLEALYELRRQPEVMTYTHKGVVDLDRAETQAWLVKKLAPQGNENFDFVIADADTDVLVGTGGCHLRAGKVGWPELGYMLRKEAQGKGYATEFVNAFLKAYWALPRMQTDVAVDVETVDRHENMGDAKECIVAITQARNKASHSVLRKTGWKLVKAFEEPDRFPKNDGDMVTLYVWTLTKSSKAATDCARKV</sequence>
<keyword evidence="2" id="KW-0012">Acyltransferase</keyword>
<protein>
    <submittedName>
        <fullName evidence="2">Acyl-CoA N-acyltransferase</fullName>
    </submittedName>
</protein>
<dbReference type="PROSITE" id="PS51186">
    <property type="entry name" value="GNAT"/>
    <property type="match status" value="1"/>
</dbReference>
<dbReference type="GO" id="GO:0016747">
    <property type="term" value="F:acyltransferase activity, transferring groups other than amino-acyl groups"/>
    <property type="evidence" value="ECO:0007669"/>
    <property type="project" value="InterPro"/>
</dbReference>
<dbReference type="InterPro" id="IPR051531">
    <property type="entry name" value="N-acetyltransferase"/>
</dbReference>
<name>A0A168G4I8_CORDF</name>
<dbReference type="Proteomes" id="UP000076881">
    <property type="component" value="Unassembled WGS sequence"/>
</dbReference>
<dbReference type="EMBL" id="AZHF01000004">
    <property type="protein sequence ID" value="OAA76015.1"/>
    <property type="molecule type" value="Genomic_DNA"/>
</dbReference>
<dbReference type="AlphaFoldDB" id="A0A168G4I8"/>
<dbReference type="InterPro" id="IPR000182">
    <property type="entry name" value="GNAT_dom"/>
</dbReference>
<proteinExistence type="predicted"/>
<dbReference type="SUPFAM" id="SSF55729">
    <property type="entry name" value="Acyl-CoA N-acyltransferases (Nat)"/>
    <property type="match status" value="1"/>
</dbReference>
<dbReference type="PANTHER" id="PTHR43792:SF1">
    <property type="entry name" value="N-ACETYLTRANSFERASE DOMAIN-CONTAINING PROTEIN"/>
    <property type="match status" value="1"/>
</dbReference>
<evidence type="ECO:0000259" key="1">
    <source>
        <dbReference type="PROSITE" id="PS51186"/>
    </source>
</evidence>
<dbReference type="Gene3D" id="3.40.630.30">
    <property type="match status" value="1"/>
</dbReference>
<evidence type="ECO:0000313" key="3">
    <source>
        <dbReference type="Proteomes" id="UP000076881"/>
    </source>
</evidence>
<evidence type="ECO:0000313" key="2">
    <source>
        <dbReference type="EMBL" id="OAA76015.1"/>
    </source>
</evidence>
<dbReference type="PANTHER" id="PTHR43792">
    <property type="entry name" value="GNAT FAMILY, PUTATIVE (AFU_ORTHOLOGUE AFUA_3G00765)-RELATED-RELATED"/>
    <property type="match status" value="1"/>
</dbReference>
<organism evidence="2 3">
    <name type="scientific">Akanthomyces lecanii RCEF 1005</name>
    <dbReference type="NCBI Taxonomy" id="1081108"/>
    <lineage>
        <taxon>Eukaryota</taxon>
        <taxon>Fungi</taxon>
        <taxon>Dikarya</taxon>
        <taxon>Ascomycota</taxon>
        <taxon>Pezizomycotina</taxon>
        <taxon>Sordariomycetes</taxon>
        <taxon>Hypocreomycetidae</taxon>
        <taxon>Hypocreales</taxon>
        <taxon>Cordycipitaceae</taxon>
        <taxon>Akanthomyces</taxon>
        <taxon>Cordyceps confragosa</taxon>
    </lineage>
</organism>
<dbReference type="Pfam" id="PF13302">
    <property type="entry name" value="Acetyltransf_3"/>
    <property type="match status" value="1"/>
</dbReference>
<accession>A0A168G4I8</accession>
<feature type="domain" description="N-acetyltransferase" evidence="1">
    <location>
        <begin position="36"/>
        <end position="223"/>
    </location>
</feature>
<reference evidence="2 3" key="1">
    <citation type="journal article" date="2016" name="Genome Biol. Evol.">
        <title>Divergent and convergent evolution of fungal pathogenicity.</title>
        <authorList>
            <person name="Shang Y."/>
            <person name="Xiao G."/>
            <person name="Zheng P."/>
            <person name="Cen K."/>
            <person name="Zhan S."/>
            <person name="Wang C."/>
        </authorList>
    </citation>
    <scope>NUCLEOTIDE SEQUENCE [LARGE SCALE GENOMIC DNA]</scope>
    <source>
        <strain evidence="2 3">RCEF 1005</strain>
    </source>
</reference>
<keyword evidence="3" id="KW-1185">Reference proteome</keyword>
<comment type="caution">
    <text evidence="2">The sequence shown here is derived from an EMBL/GenBank/DDBJ whole genome shotgun (WGS) entry which is preliminary data.</text>
</comment>
<dbReference type="InterPro" id="IPR016181">
    <property type="entry name" value="Acyl_CoA_acyltransferase"/>
</dbReference>